<comment type="subcellular location">
    <subcellularLocation>
        <location evidence="1">Nucleus</location>
    </subcellularLocation>
</comment>
<evidence type="ECO:0000313" key="9">
    <source>
        <dbReference type="EMBL" id="KAJ8870985.1"/>
    </source>
</evidence>
<dbReference type="Pfam" id="PF25299">
    <property type="entry name" value="ZZ_ADA2"/>
    <property type="match status" value="1"/>
</dbReference>
<keyword evidence="5" id="KW-0539">Nucleus</keyword>
<name>A0ABQ9GF09_9NEOP</name>
<evidence type="ECO:0000256" key="2">
    <source>
        <dbReference type="ARBA" id="ARBA00022723"/>
    </source>
</evidence>
<feature type="domain" description="SWIRM" evidence="7">
    <location>
        <begin position="453"/>
        <end position="542"/>
    </location>
</feature>
<evidence type="ECO:0000259" key="8">
    <source>
        <dbReference type="PROSITE" id="PS51293"/>
    </source>
</evidence>
<dbReference type="InterPro" id="IPR000433">
    <property type="entry name" value="Znf_ZZ"/>
</dbReference>
<keyword evidence="3" id="KW-0863">Zinc-finger</keyword>
<feature type="domain" description="Myb-like" evidence="6">
    <location>
        <begin position="173"/>
        <end position="218"/>
    </location>
</feature>
<keyword evidence="2" id="KW-0479">Metal-binding</keyword>
<dbReference type="Pfam" id="PF22941">
    <property type="entry name" value="TADA2A-like_3rd"/>
    <property type="match status" value="1"/>
</dbReference>
<dbReference type="InterPro" id="IPR009057">
    <property type="entry name" value="Homeodomain-like_sf"/>
</dbReference>
<dbReference type="Pfam" id="PF04433">
    <property type="entry name" value="SWIRM"/>
    <property type="match status" value="1"/>
</dbReference>
<evidence type="ECO:0000256" key="4">
    <source>
        <dbReference type="ARBA" id="ARBA00022833"/>
    </source>
</evidence>
<dbReference type="PANTHER" id="PTHR12374">
    <property type="entry name" value="TRANSCRIPTIONAL ADAPTOR 2 ADA2 -RELATED"/>
    <property type="match status" value="1"/>
</dbReference>
<dbReference type="InterPro" id="IPR055141">
    <property type="entry name" value="TADA2A_B-like_dom"/>
</dbReference>
<evidence type="ECO:0000256" key="3">
    <source>
        <dbReference type="ARBA" id="ARBA00022771"/>
    </source>
</evidence>
<dbReference type="InterPro" id="IPR007526">
    <property type="entry name" value="SWIRM"/>
</dbReference>
<evidence type="ECO:0000256" key="5">
    <source>
        <dbReference type="ARBA" id="ARBA00023242"/>
    </source>
</evidence>
<reference evidence="9 10" key="1">
    <citation type="submission" date="2023-02" db="EMBL/GenBank/DDBJ databases">
        <title>LHISI_Scaffold_Assembly.</title>
        <authorList>
            <person name="Stuart O.P."/>
            <person name="Cleave R."/>
            <person name="Magrath M.J.L."/>
            <person name="Mikheyev A.S."/>
        </authorList>
    </citation>
    <scope>NUCLEOTIDE SEQUENCE [LARGE SCALE GENOMIC DNA]</scope>
    <source>
        <strain evidence="9">Daus_M_001</strain>
        <tissue evidence="9">Leg muscle</tissue>
    </source>
</reference>
<accession>A0ABQ9GF09</accession>
<dbReference type="InterPro" id="IPR001005">
    <property type="entry name" value="SANT/Myb"/>
</dbReference>
<organism evidence="9 10">
    <name type="scientific">Dryococelus australis</name>
    <dbReference type="NCBI Taxonomy" id="614101"/>
    <lineage>
        <taxon>Eukaryota</taxon>
        <taxon>Metazoa</taxon>
        <taxon>Ecdysozoa</taxon>
        <taxon>Arthropoda</taxon>
        <taxon>Hexapoda</taxon>
        <taxon>Insecta</taxon>
        <taxon>Pterygota</taxon>
        <taxon>Neoptera</taxon>
        <taxon>Polyneoptera</taxon>
        <taxon>Phasmatodea</taxon>
        <taxon>Verophasmatodea</taxon>
        <taxon>Anareolatae</taxon>
        <taxon>Phasmatidae</taxon>
        <taxon>Eurycanthinae</taxon>
        <taxon>Dryococelus</taxon>
    </lineage>
</organism>
<dbReference type="PROSITE" id="PS50934">
    <property type="entry name" value="SWIRM"/>
    <property type="match status" value="1"/>
</dbReference>
<keyword evidence="10" id="KW-1185">Reference proteome</keyword>
<feature type="domain" description="SANT" evidence="8">
    <location>
        <begin position="171"/>
        <end position="222"/>
    </location>
</feature>
<sequence>MTNMTPTDLIDEDAADLQFPKDELGLIAGTAGSLPDFPEWESCQTMPLVGTFPLDLPFPLPFHSGATTYSLHFTFIGSQDLDVKSSLNPSAINCAFTACCHSYLQMEETGVASSEMCFTCRVTLREPYIRCVECKEGINICLPCFSCGAECPPHENYHSYSVVRNEFPLFGNSSWKAYEEVRLLDAVLDSGFGNWSEVARQVQGHTRKGCEEHFLSTYVNNPELNTFSTIPVDRSWSERRSAKVAEPVHRPFSAKWYCQSLAGYNPLRCDFDMEYDNYAEIAVADIDLSVFDRDDKDYELCRSLQVALVDGYNNRQRERQRRKEVVREHGLILTRKTITWLQRYEYTISKKATDRIVLFMQLMCGQDFDYIMEGLHYAGELRQYILRLQKLRENGLTRFHSCRLYHKLKRLRDAQRKERRVYMSNPALCWRSLRDATVTTFHDGTVEKLTPMGVLRRSAPPLEIMGLPGYESLTSSERELCSNVRLVPESYLDFKRILVTECKRQNGLKLAQARVLIKIDVNKTRKLYDFLQQEGYISLPST</sequence>
<dbReference type="SUPFAM" id="SSF46689">
    <property type="entry name" value="Homeodomain-like"/>
    <property type="match status" value="2"/>
</dbReference>
<evidence type="ECO:0000256" key="1">
    <source>
        <dbReference type="ARBA" id="ARBA00004123"/>
    </source>
</evidence>
<dbReference type="Proteomes" id="UP001159363">
    <property type="component" value="Chromosome 11"/>
</dbReference>
<dbReference type="InterPro" id="IPR017884">
    <property type="entry name" value="SANT_dom"/>
</dbReference>
<proteinExistence type="predicted"/>
<evidence type="ECO:0000259" key="6">
    <source>
        <dbReference type="PROSITE" id="PS50090"/>
    </source>
</evidence>
<protein>
    <recommendedName>
        <fullName evidence="11">Transcriptional adapter</fullName>
    </recommendedName>
</protein>
<dbReference type="PROSITE" id="PS51293">
    <property type="entry name" value="SANT"/>
    <property type="match status" value="1"/>
</dbReference>
<evidence type="ECO:0000313" key="10">
    <source>
        <dbReference type="Proteomes" id="UP001159363"/>
    </source>
</evidence>
<dbReference type="CDD" id="cd00167">
    <property type="entry name" value="SANT"/>
    <property type="match status" value="1"/>
</dbReference>
<dbReference type="Pfam" id="PF00249">
    <property type="entry name" value="Myb_DNA-binding"/>
    <property type="match status" value="1"/>
</dbReference>
<dbReference type="Gene3D" id="1.10.10.60">
    <property type="entry name" value="Homeodomain-like"/>
    <property type="match status" value="1"/>
</dbReference>
<evidence type="ECO:0008006" key="11">
    <source>
        <dbReference type="Google" id="ProtNLM"/>
    </source>
</evidence>
<dbReference type="Gene3D" id="1.10.10.10">
    <property type="entry name" value="Winged helix-like DNA-binding domain superfamily/Winged helix DNA-binding domain"/>
    <property type="match status" value="1"/>
</dbReference>
<dbReference type="PROSITE" id="PS50090">
    <property type="entry name" value="MYB_LIKE"/>
    <property type="match status" value="1"/>
</dbReference>
<dbReference type="InterPro" id="IPR036388">
    <property type="entry name" value="WH-like_DNA-bd_sf"/>
</dbReference>
<dbReference type="PANTHER" id="PTHR12374:SF20">
    <property type="entry name" value="TRANSCRIPTIONAL ADAPTER 2-ALPHA"/>
    <property type="match status" value="1"/>
</dbReference>
<gene>
    <name evidence="9" type="ORF">PR048_027287</name>
</gene>
<keyword evidence="4" id="KW-0862">Zinc</keyword>
<dbReference type="EMBL" id="JARBHB010000012">
    <property type="protein sequence ID" value="KAJ8870985.1"/>
    <property type="molecule type" value="Genomic_DNA"/>
</dbReference>
<comment type="caution">
    <text evidence="9">The sequence shown here is derived from an EMBL/GenBank/DDBJ whole genome shotgun (WGS) entry which is preliminary data.</text>
</comment>
<evidence type="ECO:0000259" key="7">
    <source>
        <dbReference type="PROSITE" id="PS50934"/>
    </source>
</evidence>